<dbReference type="SUPFAM" id="SSF52743">
    <property type="entry name" value="Subtilisin-like"/>
    <property type="match status" value="2"/>
</dbReference>
<reference evidence="11" key="1">
    <citation type="submission" date="2016-11" db="EMBL/GenBank/DDBJ databases">
        <authorList>
            <person name="Varghese N."/>
            <person name="Submissions S."/>
        </authorList>
    </citation>
    <scope>NUCLEOTIDE SEQUENCE [LARGE SCALE GENOMIC DNA]</scope>
    <source>
        <strain evidence="11">DSM 15285</strain>
    </source>
</reference>
<dbReference type="Gene3D" id="3.40.50.200">
    <property type="entry name" value="Peptidase S8/S53 domain"/>
    <property type="match status" value="2"/>
</dbReference>
<gene>
    <name evidence="10" type="ORF">SAMN02744040_01447</name>
</gene>
<feature type="active site" description="Charge relay system" evidence="5 6">
    <location>
        <position position="711"/>
    </location>
</feature>
<dbReference type="InterPro" id="IPR050131">
    <property type="entry name" value="Peptidase_S8_subtilisin-like"/>
</dbReference>
<dbReference type="GO" id="GO:0006508">
    <property type="term" value="P:proteolysis"/>
    <property type="evidence" value="ECO:0007669"/>
    <property type="project" value="UniProtKB-KW"/>
</dbReference>
<dbReference type="InterPro" id="IPR034045">
    <property type="entry name" value="Pep_S8_CspA-like"/>
</dbReference>
<evidence type="ECO:0000256" key="7">
    <source>
        <dbReference type="RuleBase" id="RU003355"/>
    </source>
</evidence>
<feature type="active site" description="Charge relay system" evidence="6">
    <location>
        <position position="173"/>
    </location>
</feature>
<dbReference type="PROSITE" id="PS51892">
    <property type="entry name" value="SUBTILASE"/>
    <property type="match status" value="2"/>
</dbReference>
<keyword evidence="11" id="KW-1185">Reference proteome</keyword>
<dbReference type="Gene3D" id="3.30.70.2980">
    <property type="match status" value="1"/>
</dbReference>
<feature type="active site" description="Charge relay system" evidence="6">
    <location>
        <position position="109"/>
    </location>
</feature>
<accession>A0A1M5RPH5</accession>
<dbReference type="Proteomes" id="UP000242520">
    <property type="component" value="Unassembled WGS sequence"/>
</dbReference>
<evidence type="ECO:0000259" key="9">
    <source>
        <dbReference type="Pfam" id="PF18425"/>
    </source>
</evidence>
<dbReference type="InterPro" id="IPR023827">
    <property type="entry name" value="Peptidase_S8_Asp-AS"/>
</dbReference>
<dbReference type="PROSITE" id="PS00136">
    <property type="entry name" value="SUBTILASE_ASP"/>
    <property type="match status" value="2"/>
</dbReference>
<keyword evidence="2 6" id="KW-0645">Protease</keyword>
<organism evidence="10 11">
    <name type="scientific">Tepidibacter thalassicus DSM 15285</name>
    <dbReference type="NCBI Taxonomy" id="1123350"/>
    <lineage>
        <taxon>Bacteria</taxon>
        <taxon>Bacillati</taxon>
        <taxon>Bacillota</taxon>
        <taxon>Clostridia</taxon>
        <taxon>Peptostreptococcales</taxon>
        <taxon>Peptostreptococcaceae</taxon>
        <taxon>Tepidibacter</taxon>
    </lineage>
</organism>
<dbReference type="STRING" id="1123350.SAMN02744040_01447"/>
<dbReference type="EMBL" id="FQXH01000014">
    <property type="protein sequence ID" value="SHH28109.1"/>
    <property type="molecule type" value="Genomic_DNA"/>
</dbReference>
<feature type="domain" description="Peptidase S8/S53" evidence="8">
    <location>
        <begin position="957"/>
        <end position="1075"/>
    </location>
</feature>
<feature type="active site" description="Charge relay system" evidence="6">
    <location>
        <position position="474"/>
    </location>
</feature>
<feature type="domain" description="Peptidase S8/S53" evidence="8">
    <location>
        <begin position="407"/>
        <end position="530"/>
    </location>
</feature>
<evidence type="ECO:0000313" key="11">
    <source>
        <dbReference type="Proteomes" id="UP000242520"/>
    </source>
</evidence>
<evidence type="ECO:0000256" key="3">
    <source>
        <dbReference type="ARBA" id="ARBA00022801"/>
    </source>
</evidence>
<feature type="active site" description="Charge relay system" evidence="5 6">
    <location>
        <position position="1021"/>
    </location>
</feature>
<sequence length="1104" mass="122904">MTSIFYFLLHRIIKGGGKLNFEVIVKYHGDLAKLEEELGVEVEVLNERFAIITLKEEDVGKLLNYEEIEYIEKPFILGPSLTSFEASGIDSFKKKTDLSGKGVIIGIIDSGIDYKHPFFINEDETSKILSIWDQTREGNPPKGFKEGYEYTNEDINKALSGEEEIPFFDQIGHGTHVSGIASTIAPNADIIVVKVGTKGMESFARTTEFMRAVKYIIDKAETLGKPVVINISYGTNEGPHDGTSLFEEYLDEMALRWKTSIVVASGNEGDKSHHKYVKLKENMLKPIEFSIGDGERDINIEIWKKFSDTFSFSIENPSGISTPYIDESIGEINMDLGNTNVRTFFSSTTPYTLREKAKIRLKGNPFIQKGIWKINLDAKDIVEGDVDIYLPISEKLSRDTKFLDSSLNLTVTTPATSKRVISVGSYDYNKGTFSAFSGRGDVNRNIVKPDIVAPGEEIVSSLPGGRVGALSGTSMAAPHVTGSLALLMEWGIVDKNDPFLYADRIKALLLKNAIRDKEFLNYPDNIWGYGKLNLRNITSREIRNLYRGESNNLKEYIVEYQGDVEVDLGELGIDKIQVLDDRYAIIYVSDDFNEQMLLETGNIVALREPAKMVPLIDTSVEEIGAKFFHNHPYIPQTGRGVLVALIDSGIDYSHPDFIFEDDTSKIVSLWDQTLEGNPPKGFIFGREYTREEINKAIQTGEKLETEDETGHGTKVAGIIGGRGRVDTKYVGVAPDSEFVVVKLKDYGGYYNGSDLMLGIKYAYEKAREFKMPLVINISLGTNEGSHDGKTMLESYIYEITRNRGVVAVAGAGNEGDTKTHYSGKFSSSGEIQEVEFKVGENQKNLEVYIWGRKPDRISIGLVSPTGDAIDKIPAKLSETELVKFTMEGVETNVTYKFPDELTGDEFVCISFEDIKPGNWIIRLYGDYIVDGRYDIYLPNKVLLAKGTEFLKADPYGTIVTPATAEALITVGAYNHKDNSLYRASSRGPTRDDRIKPDLVAPGVNITTTVPGGGYGSLTGTSASAAHTSGAIALLLQWGIVEGNDPRLYTQKVKTYLIRGTNMREGDEYPNISWGYGMLNLRRAFEKIRSVFNWSYSEEAKKHNI</sequence>
<dbReference type="Pfam" id="PF00082">
    <property type="entry name" value="Peptidase_S8"/>
    <property type="match status" value="4"/>
</dbReference>
<feature type="domain" description="Peptidase S8/S53" evidence="8">
    <location>
        <begin position="638"/>
        <end position="821"/>
    </location>
</feature>
<dbReference type="Gene3D" id="2.60.120.1290">
    <property type="match status" value="2"/>
</dbReference>
<dbReference type="PROSITE" id="PS00138">
    <property type="entry name" value="SUBTILASE_SER"/>
    <property type="match status" value="1"/>
</dbReference>
<protein>
    <submittedName>
        <fullName evidence="10">Subtilisin-like serine proteases</fullName>
    </submittedName>
</protein>
<dbReference type="InterPro" id="IPR023828">
    <property type="entry name" value="Peptidase_S8_Ser-AS"/>
</dbReference>
<dbReference type="CDD" id="cd07478">
    <property type="entry name" value="Peptidases_S8_CspA-like"/>
    <property type="match status" value="2"/>
</dbReference>
<evidence type="ECO:0000259" key="8">
    <source>
        <dbReference type="Pfam" id="PF00082"/>
    </source>
</evidence>
<keyword evidence="4 6" id="KW-0720">Serine protease</keyword>
<comment type="similarity">
    <text evidence="1 6 7">Belongs to the peptidase S8 family.</text>
</comment>
<dbReference type="InterPro" id="IPR015500">
    <property type="entry name" value="Peptidase_S8_subtilisin-rel"/>
</dbReference>
<evidence type="ECO:0000256" key="1">
    <source>
        <dbReference type="ARBA" id="ARBA00011073"/>
    </source>
</evidence>
<dbReference type="PROSITE" id="PS00137">
    <property type="entry name" value="SUBTILASE_HIS"/>
    <property type="match status" value="1"/>
</dbReference>
<dbReference type="InterPro" id="IPR036852">
    <property type="entry name" value="Peptidase_S8/S53_dom_sf"/>
</dbReference>
<dbReference type="PRINTS" id="PR00723">
    <property type="entry name" value="SUBTILISIN"/>
</dbReference>
<dbReference type="PANTHER" id="PTHR43806:SF11">
    <property type="entry name" value="CEREVISIN-RELATED"/>
    <property type="match status" value="1"/>
</dbReference>
<proteinExistence type="inferred from homology"/>
<dbReference type="AlphaFoldDB" id="A0A1M5RPH5"/>
<evidence type="ECO:0000256" key="2">
    <source>
        <dbReference type="ARBA" id="ARBA00022670"/>
    </source>
</evidence>
<dbReference type="InterPro" id="IPR000209">
    <property type="entry name" value="Peptidase_S8/S53_dom"/>
</dbReference>
<evidence type="ECO:0000256" key="4">
    <source>
        <dbReference type="ARBA" id="ARBA00022825"/>
    </source>
</evidence>
<dbReference type="Pfam" id="PF18425">
    <property type="entry name" value="CspB_prodomain"/>
    <property type="match status" value="1"/>
</dbReference>
<dbReference type="InterPro" id="IPR041365">
    <property type="entry name" value="CspB_prodomain"/>
</dbReference>
<feature type="active site" description="Charge relay system" evidence="5 6">
    <location>
        <position position="647"/>
    </location>
</feature>
<feature type="domain" description="Csp protease B prodomain" evidence="9">
    <location>
        <begin position="20"/>
        <end position="74"/>
    </location>
</feature>
<keyword evidence="3 6" id="KW-0378">Hydrolase</keyword>
<feature type="domain" description="Peptidase S8/S53" evidence="8">
    <location>
        <begin position="100"/>
        <end position="269"/>
    </location>
</feature>
<evidence type="ECO:0000256" key="6">
    <source>
        <dbReference type="PROSITE-ProRule" id="PRU01240"/>
    </source>
</evidence>
<dbReference type="OrthoDB" id="1757800at2"/>
<dbReference type="GO" id="GO:0004252">
    <property type="term" value="F:serine-type endopeptidase activity"/>
    <property type="evidence" value="ECO:0007669"/>
    <property type="project" value="UniProtKB-UniRule"/>
</dbReference>
<name>A0A1M5RPH5_9FIRM</name>
<evidence type="ECO:0000313" key="10">
    <source>
        <dbReference type="EMBL" id="SHH28109.1"/>
    </source>
</evidence>
<dbReference type="InterPro" id="IPR022398">
    <property type="entry name" value="Peptidase_S8_His-AS"/>
</dbReference>
<dbReference type="PANTHER" id="PTHR43806">
    <property type="entry name" value="PEPTIDASE S8"/>
    <property type="match status" value="1"/>
</dbReference>
<evidence type="ECO:0000256" key="5">
    <source>
        <dbReference type="PIRSR" id="PIRSR615500-1"/>
    </source>
</evidence>